<reference evidence="4 5" key="1">
    <citation type="submission" date="2017-11" db="EMBL/GenBank/DDBJ databases">
        <title>De novo assembly and phasing of dikaryotic genomes from two isolates of Puccinia coronata f. sp. avenae, the causal agent of oat crown rust.</title>
        <authorList>
            <person name="Miller M.E."/>
            <person name="Zhang Y."/>
            <person name="Omidvar V."/>
            <person name="Sperschneider J."/>
            <person name="Schwessinger B."/>
            <person name="Raley C."/>
            <person name="Palmer J.M."/>
            <person name="Garnica D."/>
            <person name="Upadhyaya N."/>
            <person name="Rathjen J."/>
            <person name="Taylor J.M."/>
            <person name="Park R.F."/>
            <person name="Dodds P.N."/>
            <person name="Hirsch C.D."/>
            <person name="Kianian S.F."/>
            <person name="Figueroa M."/>
        </authorList>
    </citation>
    <scope>NUCLEOTIDE SEQUENCE [LARGE SCALE GENOMIC DNA]</scope>
    <source>
        <strain evidence="3">12NC29</strain>
        <strain evidence="2">12SD80</strain>
    </source>
</reference>
<evidence type="ECO:0000313" key="5">
    <source>
        <dbReference type="Proteomes" id="UP000235392"/>
    </source>
</evidence>
<gene>
    <name evidence="3" type="ORF">PCANC_13169</name>
    <name evidence="2" type="ORF">PCASD_21876</name>
</gene>
<dbReference type="Proteomes" id="UP000235392">
    <property type="component" value="Unassembled WGS sequence"/>
</dbReference>
<dbReference type="AlphaFoldDB" id="A0A2N5SHV7"/>
<evidence type="ECO:0000256" key="1">
    <source>
        <dbReference type="SAM" id="MobiDB-lite"/>
    </source>
</evidence>
<dbReference type="OrthoDB" id="2507098at2759"/>
<proteinExistence type="predicted"/>
<protein>
    <submittedName>
        <fullName evidence="2">Uncharacterized protein</fullName>
    </submittedName>
</protein>
<keyword evidence="4" id="KW-1185">Reference proteome</keyword>
<dbReference type="EMBL" id="PGCJ01000166">
    <property type="protein sequence ID" value="PLW41701.1"/>
    <property type="molecule type" value="Genomic_DNA"/>
</dbReference>
<dbReference type="Proteomes" id="UP000235388">
    <property type="component" value="Unassembled WGS sequence"/>
</dbReference>
<name>A0A2N5SHV7_9BASI</name>
<evidence type="ECO:0000313" key="4">
    <source>
        <dbReference type="Proteomes" id="UP000235388"/>
    </source>
</evidence>
<dbReference type="STRING" id="200324.A0A2N5SHV7"/>
<accession>A0A2N5SHV7</accession>
<organism evidence="2 5">
    <name type="scientific">Puccinia coronata f. sp. avenae</name>
    <dbReference type="NCBI Taxonomy" id="200324"/>
    <lineage>
        <taxon>Eukaryota</taxon>
        <taxon>Fungi</taxon>
        <taxon>Dikarya</taxon>
        <taxon>Basidiomycota</taxon>
        <taxon>Pucciniomycotina</taxon>
        <taxon>Pucciniomycetes</taxon>
        <taxon>Pucciniales</taxon>
        <taxon>Pucciniaceae</taxon>
        <taxon>Puccinia</taxon>
    </lineage>
</organism>
<comment type="caution">
    <text evidence="2">The sequence shown here is derived from an EMBL/GenBank/DDBJ whole genome shotgun (WGS) entry which is preliminary data.</text>
</comment>
<evidence type="ECO:0000313" key="3">
    <source>
        <dbReference type="EMBL" id="PLW41701.1"/>
    </source>
</evidence>
<sequence>MEAVCTLSDLSSPHWVVKSQSPKPKKSIIPSALFKIPTHTSCLFGNKATSNSWITGKRSTSKQHSNHEPALLVYKCEDDKEALHSNGSNPGDSPLDVITIPLRSPPQC</sequence>
<dbReference type="EMBL" id="PGCI01000873">
    <property type="protein sequence ID" value="PLW12805.1"/>
    <property type="molecule type" value="Genomic_DNA"/>
</dbReference>
<evidence type="ECO:0000313" key="2">
    <source>
        <dbReference type="EMBL" id="PLW12805.1"/>
    </source>
</evidence>
<feature type="region of interest" description="Disordered" evidence="1">
    <location>
        <begin position="81"/>
        <end position="108"/>
    </location>
</feature>